<sequence length="189" mass="21203">MQQTESKYRVVVVPGGSSAQRESEGNLAKDGHLEFEKQDGRALRSQARAENTDSKTDVFRFVGPFRADTPEGLPYQTGIPVCVVVANASKRLPSCFAKKENDLFPLRPKVDCSIKLSPDKTPFSCPSPLHLDSLPPLPFHRRRLSTTRGEKTRRRGDKGSERRNFTDWSESVVRLSWQKPASGKRVPHS</sequence>
<accession>A0A7J6K5H9</accession>
<dbReference type="EMBL" id="JAAUHK010000194">
    <property type="protein sequence ID" value="KAF4642388.1"/>
    <property type="molecule type" value="Genomic_DNA"/>
</dbReference>
<evidence type="ECO:0000313" key="3">
    <source>
        <dbReference type="Proteomes" id="UP000557509"/>
    </source>
</evidence>
<keyword evidence="3" id="KW-1185">Reference proteome</keyword>
<feature type="compositionally biased region" description="Basic and acidic residues" evidence="1">
    <location>
        <begin position="21"/>
        <end position="42"/>
    </location>
</feature>
<feature type="region of interest" description="Disordered" evidence="1">
    <location>
        <begin position="1"/>
        <end position="53"/>
    </location>
</feature>
<name>A0A7J6K5H9_TOXGO</name>
<gene>
    <name evidence="2" type="ORF">TGRH88_082030</name>
</gene>
<comment type="caution">
    <text evidence="2">The sequence shown here is derived from an EMBL/GenBank/DDBJ whole genome shotgun (WGS) entry which is preliminary data.</text>
</comment>
<dbReference type="AlphaFoldDB" id="A0A7J6K5H9"/>
<organism evidence="2 3">
    <name type="scientific">Toxoplasma gondii</name>
    <dbReference type="NCBI Taxonomy" id="5811"/>
    <lineage>
        <taxon>Eukaryota</taxon>
        <taxon>Sar</taxon>
        <taxon>Alveolata</taxon>
        <taxon>Apicomplexa</taxon>
        <taxon>Conoidasida</taxon>
        <taxon>Coccidia</taxon>
        <taxon>Eucoccidiorida</taxon>
        <taxon>Eimeriorina</taxon>
        <taxon>Sarcocystidae</taxon>
        <taxon>Toxoplasma</taxon>
    </lineage>
</organism>
<dbReference type="Proteomes" id="UP000557509">
    <property type="component" value="Unassembled WGS sequence"/>
</dbReference>
<protein>
    <submittedName>
        <fullName evidence="2">Uncharacterized protein</fullName>
    </submittedName>
</protein>
<feature type="region of interest" description="Disordered" evidence="1">
    <location>
        <begin position="134"/>
        <end position="165"/>
    </location>
</feature>
<feature type="compositionally biased region" description="Basic residues" evidence="1">
    <location>
        <begin position="139"/>
        <end position="156"/>
    </location>
</feature>
<proteinExistence type="predicted"/>
<reference evidence="2 3" key="1">
    <citation type="submission" date="2020-03" db="EMBL/GenBank/DDBJ databases">
        <title>Genome sequence of Toxoplasma gondii RH-88 strain.</title>
        <authorList>
            <person name="Lorenzi H.A."/>
            <person name="Venepally P."/>
            <person name="Rozenberg A."/>
            <person name="Sibley D."/>
        </authorList>
    </citation>
    <scope>NUCLEOTIDE SEQUENCE [LARGE SCALE GENOMIC DNA]</scope>
    <source>
        <strain evidence="2 3">RH-88</strain>
    </source>
</reference>
<evidence type="ECO:0000256" key="1">
    <source>
        <dbReference type="SAM" id="MobiDB-lite"/>
    </source>
</evidence>
<evidence type="ECO:0000313" key="2">
    <source>
        <dbReference type="EMBL" id="KAF4642388.1"/>
    </source>
</evidence>